<feature type="domain" description="Transglutaminase-like" evidence="1">
    <location>
        <begin position="159"/>
        <end position="223"/>
    </location>
</feature>
<dbReference type="InterPro" id="IPR038765">
    <property type="entry name" value="Papain-like_cys_pep_sf"/>
</dbReference>
<sequence length="271" mass="29981">MRLAIRHTTKYTFAAPVAHALQRLRLTPKTTQGQSILDWSMEYENARQELEYEDQHHNTVTLVAVDEGAREVTVTCRGTVQTQDQAGVIGRHAGHLPLWSFIGQTSLTKPGPRLRQMVRALDFSDQRRLEFLHALSAAVRENVAYQTGSTGVTTTAEQALETGCGVCQDHAHVFIAAARSVGVPSRYVSGYLMMNDRIDQEATHAWAEAHVDGLGWVGFDVSNGISPDPRYVRVATGRDYRDAAPITGIVFGTSTEDLHVDVAVEQQRQEQ</sequence>
<evidence type="ECO:0000313" key="3">
    <source>
        <dbReference type="Proteomes" id="UP000092932"/>
    </source>
</evidence>
<proteinExistence type="predicted"/>
<dbReference type="PANTHER" id="PTHR33490">
    <property type="entry name" value="BLR5614 PROTEIN-RELATED"/>
    <property type="match status" value="1"/>
</dbReference>
<dbReference type="InterPro" id="IPR002931">
    <property type="entry name" value="Transglutaminase-like"/>
</dbReference>
<dbReference type="Pfam" id="PF01841">
    <property type="entry name" value="Transglut_core"/>
    <property type="match status" value="1"/>
</dbReference>
<dbReference type="Proteomes" id="UP000092932">
    <property type="component" value="Chromosome"/>
</dbReference>
<dbReference type="RefSeq" id="WP_067677398.1">
    <property type="nucleotide sequence ID" value="NZ_CP016591.1"/>
</dbReference>
<dbReference type="Gene3D" id="3.10.620.30">
    <property type="match status" value="1"/>
</dbReference>
<dbReference type="InterPro" id="IPR013589">
    <property type="entry name" value="Bac_transglu_N"/>
</dbReference>
<reference evidence="2 3" key="1">
    <citation type="submission" date="2016-07" db="EMBL/GenBank/DDBJ databases">
        <title>Complete genome sequence of Altererythrobacter dongtanensis KCTC 22672, a type strain with esterase isolated from tidal flat.</title>
        <authorList>
            <person name="Cheng H."/>
            <person name="Wu Y.-H."/>
            <person name="Zhou P."/>
            <person name="Huo Y.-Y."/>
            <person name="Wang C.-S."/>
            <person name="Xu X.-W."/>
        </authorList>
    </citation>
    <scope>NUCLEOTIDE SEQUENCE [LARGE SCALE GENOMIC DNA]</scope>
    <source>
        <strain evidence="2 3">KCTC 22672</strain>
    </source>
</reference>
<dbReference type="KEGG" id="ado:A6F68_01234"/>
<dbReference type="SMART" id="SM00460">
    <property type="entry name" value="TGc"/>
    <property type="match status" value="1"/>
</dbReference>
<organism evidence="2 3">
    <name type="scientific">Tsuneonella dongtanensis</name>
    <dbReference type="NCBI Taxonomy" id="692370"/>
    <lineage>
        <taxon>Bacteria</taxon>
        <taxon>Pseudomonadati</taxon>
        <taxon>Pseudomonadota</taxon>
        <taxon>Alphaproteobacteria</taxon>
        <taxon>Sphingomonadales</taxon>
        <taxon>Erythrobacteraceae</taxon>
        <taxon>Tsuneonella</taxon>
    </lineage>
</organism>
<dbReference type="STRING" id="692370.A6F68_01234"/>
<dbReference type="PANTHER" id="PTHR33490:SF6">
    <property type="entry name" value="SLL1049 PROTEIN"/>
    <property type="match status" value="1"/>
</dbReference>
<dbReference type="AlphaFoldDB" id="A0A1B2ACC2"/>
<gene>
    <name evidence="2" type="ORF">A6F68_01234</name>
</gene>
<keyword evidence="3" id="KW-1185">Reference proteome</keyword>
<evidence type="ECO:0000313" key="2">
    <source>
        <dbReference type="EMBL" id="ANY19751.1"/>
    </source>
</evidence>
<name>A0A1B2ACC2_9SPHN</name>
<protein>
    <submittedName>
        <fullName evidence="2">Transglutaminase-like superfamily protein</fullName>
    </submittedName>
</protein>
<dbReference type="Pfam" id="PF08379">
    <property type="entry name" value="Bact_transglu_N"/>
    <property type="match status" value="1"/>
</dbReference>
<dbReference type="PATRIC" id="fig|692370.5.peg.1248"/>
<accession>A0A1B2ACC2</accession>
<dbReference type="OrthoDB" id="9804023at2"/>
<dbReference type="SUPFAM" id="SSF54001">
    <property type="entry name" value="Cysteine proteinases"/>
    <property type="match status" value="1"/>
</dbReference>
<dbReference type="EMBL" id="CP016591">
    <property type="protein sequence ID" value="ANY19751.1"/>
    <property type="molecule type" value="Genomic_DNA"/>
</dbReference>
<evidence type="ECO:0000259" key="1">
    <source>
        <dbReference type="SMART" id="SM00460"/>
    </source>
</evidence>